<sequence length="493" mass="54027">MASIQNAVQVMVDKLVADMQGNQPLTAEEQALVSNAITKLTDNAKLEQAVVAVAESHINDATGALQQVSQSTGAALQTATESLTQTSTDLGNKSDKLDLLDAMAPNLNRVESLQTTNNSLQVRPLMPMTPIDIASTSSNNRRSTPVFAVYDSNGETHVVRPGFTHNANTEQCRLEFLKLSANGAEKTTTHTSFIYTNAFEQNPASKIYYYGTSAYVPLASKNNSADIQYEIVYSTQDSQTTAVANYGGVFCKSSGFTSITKPKLDLNATDQFGVSTLTSHKYNEVGVLYDNTKHCLVMVDEGTSVLVEKYRDGNIVTNTAIANAEELQAYVDAGDFTVVKFIYHNIQWPYGINSYNHSETTVSGYGTSYYGFFGRYNGVTKMGEHKYSVHYRFTQAKRLEPINYFFSNSSGHYKAPNANGTYSPDSEVRVVLETFDGELLGMYSYQARAYNAGYDCGVLGSAISCINPYSGAGILNEHYTYNQYGLGRTCRAF</sequence>
<dbReference type="AlphaFoldDB" id="A0A161YVS9"/>
<name>A0A161YVS9_9GAMM</name>
<accession>A0A161YVS9</accession>
<protein>
    <submittedName>
        <fullName evidence="1">Uncharacterized protein</fullName>
    </submittedName>
</protein>
<dbReference type="Proteomes" id="UP000076661">
    <property type="component" value="Unassembled WGS sequence"/>
</dbReference>
<reference evidence="1 2" key="1">
    <citation type="submission" date="2013-07" db="EMBL/GenBank/DDBJ databases">
        <title>Comparative Genomic and Metabolomic Analysis of Twelve Strains of Pseudoalteromonas luteoviolacea.</title>
        <authorList>
            <person name="Vynne N.G."/>
            <person name="Mansson M."/>
            <person name="Gram L."/>
        </authorList>
    </citation>
    <scope>NUCLEOTIDE SEQUENCE [LARGE SCALE GENOMIC DNA]</scope>
    <source>
        <strain evidence="1 2">S4060-1</strain>
    </source>
</reference>
<organism evidence="1 2">
    <name type="scientific">Pseudoalteromonas luteoviolacea S4060-1</name>
    <dbReference type="NCBI Taxonomy" id="1365257"/>
    <lineage>
        <taxon>Bacteria</taxon>
        <taxon>Pseudomonadati</taxon>
        <taxon>Pseudomonadota</taxon>
        <taxon>Gammaproteobacteria</taxon>
        <taxon>Alteromonadales</taxon>
        <taxon>Pseudoalteromonadaceae</taxon>
        <taxon>Pseudoalteromonas</taxon>
    </lineage>
</organism>
<dbReference type="RefSeq" id="WP_063372385.1">
    <property type="nucleotide sequence ID" value="NZ_AUXX01000016.1"/>
</dbReference>
<gene>
    <name evidence="1" type="ORF">N478_18585</name>
</gene>
<comment type="caution">
    <text evidence="1">The sequence shown here is derived from an EMBL/GenBank/DDBJ whole genome shotgun (WGS) entry which is preliminary data.</text>
</comment>
<dbReference type="PATRIC" id="fig|1365257.3.peg.2408"/>
<evidence type="ECO:0000313" key="2">
    <source>
        <dbReference type="Proteomes" id="UP000076661"/>
    </source>
</evidence>
<proteinExistence type="predicted"/>
<dbReference type="EMBL" id="AUXX01000016">
    <property type="protein sequence ID" value="KZN66842.1"/>
    <property type="molecule type" value="Genomic_DNA"/>
</dbReference>
<evidence type="ECO:0000313" key="1">
    <source>
        <dbReference type="EMBL" id="KZN66842.1"/>
    </source>
</evidence>